<feature type="transmembrane region" description="Helical" evidence="1">
    <location>
        <begin position="90"/>
        <end position="109"/>
    </location>
</feature>
<reference evidence="2" key="1">
    <citation type="submission" date="2018-06" db="EMBL/GenBank/DDBJ databases">
        <authorList>
            <person name="Zhirakovskaya E."/>
        </authorList>
    </citation>
    <scope>NUCLEOTIDE SEQUENCE</scope>
</reference>
<keyword evidence="1" id="KW-0812">Transmembrane</keyword>
<evidence type="ECO:0000313" key="2">
    <source>
        <dbReference type="EMBL" id="VAW15056.1"/>
    </source>
</evidence>
<proteinExistence type="predicted"/>
<keyword evidence="1" id="KW-0472">Membrane</keyword>
<keyword evidence="1" id="KW-1133">Transmembrane helix</keyword>
<name>A0A3B0U6K0_9ZZZZ</name>
<evidence type="ECO:0008006" key="3">
    <source>
        <dbReference type="Google" id="ProtNLM"/>
    </source>
</evidence>
<organism evidence="2">
    <name type="scientific">hydrothermal vent metagenome</name>
    <dbReference type="NCBI Taxonomy" id="652676"/>
    <lineage>
        <taxon>unclassified sequences</taxon>
        <taxon>metagenomes</taxon>
        <taxon>ecological metagenomes</taxon>
    </lineage>
</organism>
<accession>A0A3B0U6K0</accession>
<sequence length="110" mass="12495">MLLQKNMALVEGVGRMLDPNMDIWSIAEPIVGAWIKEKAGPKGKIEDAAEQIKEFLGVAQKIPEIVERANSILEIHETEIKLQQEKNGRWSKIIIVTVLALLVLLLWRVW</sequence>
<gene>
    <name evidence="2" type="ORF">MNBD_ALPHA11-2029</name>
</gene>
<evidence type="ECO:0000256" key="1">
    <source>
        <dbReference type="SAM" id="Phobius"/>
    </source>
</evidence>
<protein>
    <recommendedName>
        <fullName evidence="3">Ubiquinone biosynthesis monooxygenase UbiB</fullName>
    </recommendedName>
</protein>
<dbReference type="AlphaFoldDB" id="A0A3B0U6K0"/>
<dbReference type="EMBL" id="UOEQ01000060">
    <property type="protein sequence ID" value="VAW15056.1"/>
    <property type="molecule type" value="Genomic_DNA"/>
</dbReference>